<evidence type="ECO:0000313" key="2">
    <source>
        <dbReference type="Proteomes" id="UP000544090"/>
    </source>
</evidence>
<dbReference type="EMBL" id="JAAZSQ010000017">
    <property type="protein sequence ID" value="NKX55943.1"/>
    <property type="molecule type" value="Genomic_DNA"/>
</dbReference>
<keyword evidence="2" id="KW-1185">Reference proteome</keyword>
<dbReference type="RefSeq" id="WP_168487832.1">
    <property type="nucleotide sequence ID" value="NZ_JAAZSQ010000017.1"/>
</dbReference>
<dbReference type="InterPro" id="IPR036457">
    <property type="entry name" value="PPM-type-like_dom_sf"/>
</dbReference>
<sequence length="369" mass="39997">MTERMSPGCLEVAESRTGTKTGGPGTVPFIGTIDLPKIIDNGEDAPAIALGTADREHGVLAVCDGMGGAGSRRVLVDGLERSEAWHAARLAGMSIERWVRSDGFSFTDPDMESLEAGIDESLQRAARQLPQRNPALKSKMIRTLPTTLTLALWNTKIDGSVSVTAAWLGDSRLYGMSPQTGLFQITVDDAAGKPDALESLRTDPPLTKCVSADGPTRLHRGRIILPEPSVLFAASDGFFGYAKSPLHLEAELLKALWSHSDWDGFLAALKRFARQTAADDVSVALALLGTDSWTEFRAGFQDLVEARCSQLQQLDLQDAHAARLRELGREATELAREATELAEASLEQAWRRRTKSYYRHALSEGPANG</sequence>
<dbReference type="Gene3D" id="3.60.40.10">
    <property type="entry name" value="PPM-type phosphatase domain"/>
    <property type="match status" value="1"/>
</dbReference>
<dbReference type="SUPFAM" id="SSF81606">
    <property type="entry name" value="PP2C-like"/>
    <property type="match status" value="1"/>
</dbReference>
<dbReference type="AlphaFoldDB" id="A0A7X6K6Y6"/>
<reference evidence="1 2" key="1">
    <citation type="submission" date="2020-04" db="EMBL/GenBank/DDBJ databases">
        <title>Arthrobacter sp. nov.</title>
        <authorList>
            <person name="Liu S."/>
        </authorList>
    </citation>
    <scope>NUCLEOTIDE SEQUENCE [LARGE SCALE GENOMIC DNA]</scope>
    <source>
        <strain evidence="1 2">E918</strain>
    </source>
</reference>
<evidence type="ECO:0008006" key="3">
    <source>
        <dbReference type="Google" id="ProtNLM"/>
    </source>
</evidence>
<gene>
    <name evidence="1" type="ORF">HGG74_15635</name>
</gene>
<accession>A0A7X6K6Y6</accession>
<name>A0A7X6K6Y6_9MICC</name>
<evidence type="ECO:0000313" key="1">
    <source>
        <dbReference type="EMBL" id="NKX55943.1"/>
    </source>
</evidence>
<proteinExistence type="predicted"/>
<protein>
    <recommendedName>
        <fullName evidence="3">Serine/threonine protein phosphatase PrpC</fullName>
    </recommendedName>
</protein>
<comment type="caution">
    <text evidence="1">The sequence shown here is derived from an EMBL/GenBank/DDBJ whole genome shotgun (WGS) entry which is preliminary data.</text>
</comment>
<organism evidence="1 2">
    <name type="scientific">Arthrobacter mobilis</name>
    <dbReference type="NCBI Taxonomy" id="2724944"/>
    <lineage>
        <taxon>Bacteria</taxon>
        <taxon>Bacillati</taxon>
        <taxon>Actinomycetota</taxon>
        <taxon>Actinomycetes</taxon>
        <taxon>Micrococcales</taxon>
        <taxon>Micrococcaceae</taxon>
        <taxon>Arthrobacter</taxon>
    </lineage>
</organism>
<dbReference type="Proteomes" id="UP000544090">
    <property type="component" value="Unassembled WGS sequence"/>
</dbReference>